<dbReference type="PANTHER" id="PTHR30055:SF238">
    <property type="entry name" value="MYCOFACTOCIN BIOSYNTHESIS TRANSCRIPTIONAL REGULATOR MFTR-RELATED"/>
    <property type="match status" value="1"/>
</dbReference>
<comment type="caution">
    <text evidence="6">The sequence shown here is derived from an EMBL/GenBank/DDBJ whole genome shotgun (WGS) entry which is preliminary data.</text>
</comment>
<evidence type="ECO:0000256" key="4">
    <source>
        <dbReference type="PROSITE-ProRule" id="PRU00335"/>
    </source>
</evidence>
<name>A0ABU4L6E3_9ACTN</name>
<dbReference type="Pfam" id="PF00440">
    <property type="entry name" value="TetR_N"/>
    <property type="match status" value="1"/>
</dbReference>
<sequence length="204" mass="22617">MTGKPDLRERRRLATQAEIEDAALDLFEKQGCERTTVLEIARAAGVSQSTFFRYFATKEDTALGPHRAFESAFVARLGDTEGRSLNLRGIEEVIAAALGDLSVDAADVLDRIRRVRALFMRDTALRSAALGQEAEQGQRFLRLLAGATGTERVDLRVRMMLEIVGVTLRAAFDEWASDRAPEGDADLVEVYRRACARLRDVVSD</sequence>
<evidence type="ECO:0000313" key="6">
    <source>
        <dbReference type="EMBL" id="MDX2911264.1"/>
    </source>
</evidence>
<accession>A0ABU4L6E3</accession>
<keyword evidence="7" id="KW-1185">Reference proteome</keyword>
<dbReference type="PROSITE" id="PS50977">
    <property type="entry name" value="HTH_TETR_2"/>
    <property type="match status" value="1"/>
</dbReference>
<dbReference type="RefSeq" id="WP_218781405.1">
    <property type="nucleotide sequence ID" value="NZ_JAGJBZ010000002.1"/>
</dbReference>
<protein>
    <submittedName>
        <fullName evidence="6">TetR family transcriptional regulator</fullName>
    </submittedName>
</protein>
<dbReference type="InterPro" id="IPR001647">
    <property type="entry name" value="HTH_TetR"/>
</dbReference>
<organism evidence="6 7">
    <name type="scientific">Streptomyces griseiscabiei</name>
    <dbReference type="NCBI Taxonomy" id="2993540"/>
    <lineage>
        <taxon>Bacteria</taxon>
        <taxon>Bacillati</taxon>
        <taxon>Actinomycetota</taxon>
        <taxon>Actinomycetes</taxon>
        <taxon>Kitasatosporales</taxon>
        <taxon>Streptomycetaceae</taxon>
        <taxon>Streptomyces</taxon>
    </lineage>
</organism>
<evidence type="ECO:0000259" key="5">
    <source>
        <dbReference type="PROSITE" id="PS50977"/>
    </source>
</evidence>
<reference evidence="6 7" key="1">
    <citation type="journal article" date="2023" name="Microb. Genom.">
        <title>Mesoterricola silvestris gen. nov., sp. nov., Mesoterricola sediminis sp. nov., Geothrix oryzae sp. nov., Geothrix edaphica sp. nov., Geothrix rubra sp. nov., and Geothrix limicola sp. nov., six novel members of Acidobacteriota isolated from soils.</title>
        <authorList>
            <person name="Weisberg A.J."/>
            <person name="Pearce E."/>
            <person name="Kramer C.G."/>
            <person name="Chang J.H."/>
            <person name="Clarke C.R."/>
        </authorList>
    </citation>
    <scope>NUCLEOTIDE SEQUENCE [LARGE SCALE GENOMIC DNA]</scope>
    <source>
        <strain evidence="6 7">NRRL_B-2795</strain>
    </source>
</reference>
<proteinExistence type="predicted"/>
<evidence type="ECO:0000256" key="1">
    <source>
        <dbReference type="ARBA" id="ARBA00023015"/>
    </source>
</evidence>
<dbReference type="EMBL" id="JARAVY010000008">
    <property type="protein sequence ID" value="MDX2911264.1"/>
    <property type="molecule type" value="Genomic_DNA"/>
</dbReference>
<evidence type="ECO:0000313" key="7">
    <source>
        <dbReference type="Proteomes" id="UP001271723"/>
    </source>
</evidence>
<dbReference type="Proteomes" id="UP001271723">
    <property type="component" value="Unassembled WGS sequence"/>
</dbReference>
<dbReference type="PANTHER" id="PTHR30055">
    <property type="entry name" value="HTH-TYPE TRANSCRIPTIONAL REGULATOR RUTR"/>
    <property type="match status" value="1"/>
</dbReference>
<evidence type="ECO:0000256" key="3">
    <source>
        <dbReference type="ARBA" id="ARBA00023163"/>
    </source>
</evidence>
<feature type="DNA-binding region" description="H-T-H motif" evidence="4">
    <location>
        <begin position="36"/>
        <end position="55"/>
    </location>
</feature>
<keyword evidence="3" id="KW-0804">Transcription</keyword>
<dbReference type="InterPro" id="IPR050109">
    <property type="entry name" value="HTH-type_TetR-like_transc_reg"/>
</dbReference>
<keyword evidence="1" id="KW-0805">Transcription regulation</keyword>
<keyword evidence="2 4" id="KW-0238">DNA-binding</keyword>
<gene>
    <name evidence="6" type="ORF">PV517_21510</name>
</gene>
<feature type="domain" description="HTH tetR-type" evidence="5">
    <location>
        <begin position="13"/>
        <end position="73"/>
    </location>
</feature>
<evidence type="ECO:0000256" key="2">
    <source>
        <dbReference type="ARBA" id="ARBA00023125"/>
    </source>
</evidence>